<reference evidence="1 2" key="1">
    <citation type="submission" date="2009-11" db="EMBL/GenBank/DDBJ databases">
        <authorList>
            <person name="Weinstock G."/>
            <person name="Sodergren E."/>
            <person name="Clifton S."/>
            <person name="Fulton L."/>
            <person name="Fulton B."/>
            <person name="Courtney L."/>
            <person name="Fronick C."/>
            <person name="Harrison M."/>
            <person name="Strong C."/>
            <person name="Farmer C."/>
            <person name="Delahaunty K."/>
            <person name="Markovic C."/>
            <person name="Hall O."/>
            <person name="Minx P."/>
            <person name="Tomlinson C."/>
            <person name="Mitreva M."/>
            <person name="Nelson J."/>
            <person name="Hou S."/>
            <person name="Wollam A."/>
            <person name="Pepin K.H."/>
            <person name="Johnson M."/>
            <person name="Bhonagiri V."/>
            <person name="Nash W.E."/>
            <person name="Warren W."/>
            <person name="Chinwalla A."/>
            <person name="Mardis E.R."/>
            <person name="Wilson R.K."/>
        </authorList>
    </citation>
    <scope>NUCLEOTIDE SEQUENCE [LARGE SCALE GENOMIC DNA]</scope>
    <source>
        <strain evidence="1 2">F0302</strain>
    </source>
</reference>
<proteinExistence type="predicted"/>
<accession>D1QS37</accession>
<evidence type="ECO:0000313" key="1">
    <source>
        <dbReference type="EMBL" id="EFB32044.1"/>
    </source>
</evidence>
<gene>
    <name evidence="1" type="ORF">HMPREF0971_01793</name>
</gene>
<dbReference type="HOGENOM" id="CLU_2570957_0_0_10"/>
<dbReference type="RefSeq" id="WP_004373380.1">
    <property type="nucleotide sequence ID" value="NZ_GG703885.1"/>
</dbReference>
<name>D1QS37_9BACT</name>
<dbReference type="EMBL" id="ACUZ02000031">
    <property type="protein sequence ID" value="EFB32044.1"/>
    <property type="molecule type" value="Genomic_DNA"/>
</dbReference>
<dbReference type="AlphaFoldDB" id="D1QS37"/>
<evidence type="ECO:0000313" key="2">
    <source>
        <dbReference type="Proteomes" id="UP000004079"/>
    </source>
</evidence>
<organism evidence="1 2">
    <name type="scientific">Segatella oris F0302</name>
    <dbReference type="NCBI Taxonomy" id="649760"/>
    <lineage>
        <taxon>Bacteria</taxon>
        <taxon>Pseudomonadati</taxon>
        <taxon>Bacteroidota</taxon>
        <taxon>Bacteroidia</taxon>
        <taxon>Bacteroidales</taxon>
        <taxon>Prevotellaceae</taxon>
        <taxon>Segatella</taxon>
    </lineage>
</organism>
<sequence>MEHNLLLLIALILVVLPSQGHTIDGEGEPSPSIKQCIQAEHTCKAPLYWSVYEYCWLKERAGEGILTSLNNSGIQSLIGWQ</sequence>
<comment type="caution">
    <text evidence="1">The sequence shown here is derived from an EMBL/GenBank/DDBJ whole genome shotgun (WGS) entry which is preliminary data.</text>
</comment>
<dbReference type="Proteomes" id="UP000004079">
    <property type="component" value="Unassembled WGS sequence"/>
</dbReference>
<protein>
    <submittedName>
        <fullName evidence="1">Uncharacterized protein</fullName>
    </submittedName>
</protein>
<dbReference type="STRING" id="649760.HMPREF0971_01793"/>